<organism evidence="3 4">
    <name type="scientific">Neorhizobium lilium</name>
    <dbReference type="NCBI Taxonomy" id="2503024"/>
    <lineage>
        <taxon>Bacteria</taxon>
        <taxon>Pseudomonadati</taxon>
        <taxon>Pseudomonadota</taxon>
        <taxon>Alphaproteobacteria</taxon>
        <taxon>Hyphomicrobiales</taxon>
        <taxon>Rhizobiaceae</taxon>
        <taxon>Rhizobium/Agrobacterium group</taxon>
        <taxon>Neorhizobium</taxon>
    </lineage>
</organism>
<comment type="similarity">
    <text evidence="1">Belongs to the protein-tyrosine phosphatase family.</text>
</comment>
<evidence type="ECO:0000259" key="2">
    <source>
        <dbReference type="PROSITE" id="PS50056"/>
    </source>
</evidence>
<dbReference type="PANTHER" id="PTHR31126:SF72">
    <property type="entry name" value="DUAL SPECIFICITY PROTEIN PHOSPHATASE TPBA"/>
    <property type="match status" value="1"/>
</dbReference>
<dbReference type="Gene3D" id="3.90.190.10">
    <property type="entry name" value="Protein tyrosine phosphatase superfamily"/>
    <property type="match status" value="1"/>
</dbReference>
<accession>A0A444LEZ2</accession>
<dbReference type="OrthoDB" id="9814896at2"/>
<dbReference type="SUPFAM" id="SSF52799">
    <property type="entry name" value="(Phosphotyrosine protein) phosphatases II"/>
    <property type="match status" value="1"/>
</dbReference>
<name>A0A444LEZ2_9HYPH</name>
<dbReference type="PROSITE" id="PS50056">
    <property type="entry name" value="TYR_PHOSPHATASE_2"/>
    <property type="match status" value="1"/>
</dbReference>
<dbReference type="CDD" id="cd14529">
    <property type="entry name" value="TpbA-like"/>
    <property type="match status" value="1"/>
</dbReference>
<dbReference type="InterPro" id="IPR016130">
    <property type="entry name" value="Tyr_Pase_AS"/>
</dbReference>
<dbReference type="EMBL" id="SBIP01000003">
    <property type="protein sequence ID" value="RWX76671.1"/>
    <property type="molecule type" value="Genomic_DNA"/>
</dbReference>
<reference evidence="3 4" key="1">
    <citation type="submission" date="2019-01" db="EMBL/GenBank/DDBJ databases">
        <title>The draft genome of Rhizobium sp. 24NR.</title>
        <authorList>
            <person name="Liu L."/>
            <person name="Liang L."/>
            <person name="Shi S."/>
            <person name="Xu L."/>
            <person name="Wang X."/>
            <person name="Li L."/>
            <person name="Zhang X."/>
        </authorList>
    </citation>
    <scope>NUCLEOTIDE SEQUENCE [LARGE SCALE GENOMIC DNA]</scope>
    <source>
        <strain evidence="3 4">24NR</strain>
    </source>
</reference>
<dbReference type="PROSITE" id="PS00383">
    <property type="entry name" value="TYR_PHOSPHATASE_1"/>
    <property type="match status" value="1"/>
</dbReference>
<evidence type="ECO:0000313" key="4">
    <source>
        <dbReference type="Proteomes" id="UP000287687"/>
    </source>
</evidence>
<gene>
    <name evidence="3" type="ORF">EPK99_13395</name>
</gene>
<dbReference type="GO" id="GO:0004721">
    <property type="term" value="F:phosphoprotein phosphatase activity"/>
    <property type="evidence" value="ECO:0007669"/>
    <property type="project" value="InterPro"/>
</dbReference>
<dbReference type="AlphaFoldDB" id="A0A444LEZ2"/>
<dbReference type="InterPro" id="IPR029021">
    <property type="entry name" value="Prot-tyrosine_phosphatase-like"/>
</dbReference>
<keyword evidence="4" id="KW-1185">Reference proteome</keyword>
<feature type="domain" description="Tyrosine specific protein phosphatases" evidence="2">
    <location>
        <begin position="106"/>
        <end position="138"/>
    </location>
</feature>
<comment type="caution">
    <text evidence="3">The sequence shown here is derived from an EMBL/GenBank/DDBJ whole genome shotgun (WGS) entry which is preliminary data.</text>
</comment>
<dbReference type="Pfam" id="PF13350">
    <property type="entry name" value="Y_phosphatase3"/>
    <property type="match status" value="1"/>
</dbReference>
<sequence length="186" mass="20924">MRKLLTWMGIAIASPILGLGLYLAFLQVSGNFHEILPGQLYRSAQPTPNELANYIQRYGIKTVINLRGPSERKWYRDEVATTSKLSVQHVDFQMSATRQLSAQESENLVALLKDAPKPVLIHCRAGADRTGLASVIYLQQVAGVNEETAEWQLSPLYGHVNLPFLRAYAMDRTWLRLEEVLGIEES</sequence>
<evidence type="ECO:0000313" key="3">
    <source>
        <dbReference type="EMBL" id="RWX76671.1"/>
    </source>
</evidence>
<evidence type="ECO:0000256" key="1">
    <source>
        <dbReference type="ARBA" id="ARBA00009580"/>
    </source>
</evidence>
<dbReference type="InterPro" id="IPR026893">
    <property type="entry name" value="Tyr/Ser_Pase_IphP-type"/>
</dbReference>
<dbReference type="Proteomes" id="UP000287687">
    <property type="component" value="Unassembled WGS sequence"/>
</dbReference>
<dbReference type="RefSeq" id="WP_128443589.1">
    <property type="nucleotide sequence ID" value="NZ_SBIP01000003.1"/>
</dbReference>
<dbReference type="InterPro" id="IPR000387">
    <property type="entry name" value="Tyr_Pase_dom"/>
</dbReference>
<protein>
    <submittedName>
        <fullName evidence="3">Protein tyrosine phosphatase</fullName>
    </submittedName>
</protein>
<dbReference type="PANTHER" id="PTHR31126">
    <property type="entry name" value="TYROSINE-PROTEIN PHOSPHATASE"/>
    <property type="match status" value="1"/>
</dbReference>
<proteinExistence type="inferred from homology"/>